<dbReference type="Pfam" id="PF01149">
    <property type="entry name" value="Fapy_DNA_glyco"/>
    <property type="match status" value="1"/>
</dbReference>
<dbReference type="PROSITE" id="PS51066">
    <property type="entry name" value="ZF_FPG_2"/>
    <property type="match status" value="1"/>
</dbReference>
<dbReference type="GO" id="GO:0003684">
    <property type="term" value="F:damaged DNA binding"/>
    <property type="evidence" value="ECO:0007669"/>
    <property type="project" value="InterPro"/>
</dbReference>
<evidence type="ECO:0000256" key="12">
    <source>
        <dbReference type="ARBA" id="ARBA00023268"/>
    </source>
</evidence>
<evidence type="ECO:0000256" key="8">
    <source>
        <dbReference type="ARBA" id="ARBA00022833"/>
    </source>
</evidence>
<dbReference type="AlphaFoldDB" id="A0A558ABE5"/>
<dbReference type="InterPro" id="IPR012319">
    <property type="entry name" value="FPG_cat"/>
</dbReference>
<dbReference type="CDD" id="cd08966">
    <property type="entry name" value="EcFpg-like_N"/>
    <property type="match status" value="1"/>
</dbReference>
<dbReference type="InterPro" id="IPR000214">
    <property type="entry name" value="Znf_DNA_glyclase/AP_lyase"/>
</dbReference>
<dbReference type="PROSITE" id="PS51068">
    <property type="entry name" value="FPG_CAT"/>
    <property type="match status" value="1"/>
</dbReference>
<dbReference type="Proteomes" id="UP000318578">
    <property type="component" value="Unassembled WGS sequence"/>
</dbReference>
<dbReference type="GO" id="GO:0034039">
    <property type="term" value="F:8-oxo-7,8-dihydroguanine DNA N-glycosylase activity"/>
    <property type="evidence" value="ECO:0007669"/>
    <property type="project" value="TreeGrafter"/>
</dbReference>
<comment type="cofactor">
    <cofactor evidence="2">
        <name>Zn(2+)</name>
        <dbReference type="ChEBI" id="CHEBI:29105"/>
    </cofactor>
</comment>
<evidence type="ECO:0000259" key="16">
    <source>
        <dbReference type="PROSITE" id="PS51066"/>
    </source>
</evidence>
<comment type="similarity">
    <text evidence="3">Belongs to the FPG family.</text>
</comment>
<dbReference type="GO" id="GO:0006284">
    <property type="term" value="P:base-excision repair"/>
    <property type="evidence" value="ECO:0007669"/>
    <property type="project" value="InterPro"/>
</dbReference>
<evidence type="ECO:0000256" key="6">
    <source>
        <dbReference type="ARBA" id="ARBA00022771"/>
    </source>
</evidence>
<evidence type="ECO:0000256" key="13">
    <source>
        <dbReference type="ARBA" id="ARBA00023295"/>
    </source>
</evidence>
<evidence type="ECO:0000256" key="11">
    <source>
        <dbReference type="ARBA" id="ARBA00023239"/>
    </source>
</evidence>
<comment type="caution">
    <text evidence="18">The sequence shown here is derived from an EMBL/GenBank/DDBJ whole genome shotgun (WGS) entry which is preliminary data.</text>
</comment>
<reference evidence="18 19" key="1">
    <citation type="submission" date="2019-07" db="EMBL/GenBank/DDBJ databases">
        <title>New species of Amycolatopsis and Streptomyces.</title>
        <authorList>
            <person name="Duangmal K."/>
            <person name="Teo W.F.A."/>
            <person name="Lipun K."/>
        </authorList>
    </citation>
    <scope>NUCLEOTIDE SEQUENCE [LARGE SCALE GENOMIC DNA]</scope>
    <source>
        <strain evidence="18 19">JCM 30562</strain>
    </source>
</reference>
<dbReference type="InterPro" id="IPR015887">
    <property type="entry name" value="DNA_glyclase_Znf_dom_DNA_BS"/>
</dbReference>
<keyword evidence="9" id="KW-0238">DNA-binding</keyword>
<dbReference type="Pfam" id="PF06831">
    <property type="entry name" value="H2TH"/>
    <property type="match status" value="1"/>
</dbReference>
<keyword evidence="19" id="KW-1185">Reference proteome</keyword>
<evidence type="ECO:0000256" key="3">
    <source>
        <dbReference type="ARBA" id="ARBA00009409"/>
    </source>
</evidence>
<evidence type="ECO:0000313" key="18">
    <source>
        <dbReference type="EMBL" id="TVT21574.1"/>
    </source>
</evidence>
<dbReference type="RefSeq" id="WP_144639291.1">
    <property type="nucleotide sequence ID" value="NZ_BNAX01000023.1"/>
</dbReference>
<gene>
    <name evidence="18" type="ORF">FNH06_16550</name>
</gene>
<evidence type="ECO:0000259" key="17">
    <source>
        <dbReference type="PROSITE" id="PS51068"/>
    </source>
</evidence>
<dbReference type="SUPFAM" id="SSF81624">
    <property type="entry name" value="N-terminal domain of MutM-like DNA repair proteins"/>
    <property type="match status" value="1"/>
</dbReference>
<comment type="catalytic activity">
    <reaction evidence="14">
        <text>2'-deoxyribonucleotide-(2'-deoxyribose 5'-phosphate)-2'-deoxyribonucleotide-DNA = a 3'-end 2'-deoxyribonucleotide-(2,3-dehydro-2,3-deoxyribose 5'-phosphate)-DNA + a 5'-end 5'-phospho-2'-deoxyribonucleoside-DNA + H(+)</text>
        <dbReference type="Rhea" id="RHEA:66592"/>
        <dbReference type="Rhea" id="RHEA-COMP:13180"/>
        <dbReference type="Rhea" id="RHEA-COMP:16897"/>
        <dbReference type="Rhea" id="RHEA-COMP:17067"/>
        <dbReference type="ChEBI" id="CHEBI:15378"/>
        <dbReference type="ChEBI" id="CHEBI:136412"/>
        <dbReference type="ChEBI" id="CHEBI:157695"/>
        <dbReference type="ChEBI" id="CHEBI:167181"/>
        <dbReference type="EC" id="4.2.99.18"/>
    </reaction>
</comment>
<dbReference type="PANTHER" id="PTHR22993">
    <property type="entry name" value="FORMAMIDOPYRIMIDINE-DNA GLYCOSYLASE"/>
    <property type="match status" value="1"/>
</dbReference>
<keyword evidence="10" id="KW-0234">DNA repair</keyword>
<dbReference type="Pfam" id="PF06827">
    <property type="entry name" value="zf-FPG_IleRS"/>
    <property type="match status" value="1"/>
</dbReference>
<dbReference type="GO" id="GO:0140078">
    <property type="term" value="F:class I DNA-(apurinic or apyrimidinic site) endonuclease activity"/>
    <property type="evidence" value="ECO:0007669"/>
    <property type="project" value="UniProtKB-EC"/>
</dbReference>
<dbReference type="SUPFAM" id="SSF57716">
    <property type="entry name" value="Glucocorticoid receptor-like (DNA-binding domain)"/>
    <property type="match status" value="1"/>
</dbReference>
<evidence type="ECO:0000256" key="14">
    <source>
        <dbReference type="ARBA" id="ARBA00044632"/>
    </source>
</evidence>
<keyword evidence="4" id="KW-0479">Metal-binding</keyword>
<dbReference type="SUPFAM" id="SSF46946">
    <property type="entry name" value="S13-like H2TH domain"/>
    <property type="match status" value="1"/>
</dbReference>
<comment type="catalytic activity">
    <reaction evidence="1">
        <text>Hydrolysis of DNA containing ring-opened 7-methylguanine residues, releasing 2,6-diamino-4-hydroxy-5-(N-methyl)formamidopyrimidine.</text>
        <dbReference type="EC" id="3.2.2.23"/>
    </reaction>
</comment>
<dbReference type="Gene3D" id="1.10.8.50">
    <property type="match status" value="1"/>
</dbReference>
<evidence type="ECO:0000256" key="7">
    <source>
        <dbReference type="ARBA" id="ARBA00022801"/>
    </source>
</evidence>
<keyword evidence="11" id="KW-0456">Lyase</keyword>
<evidence type="ECO:0000313" key="19">
    <source>
        <dbReference type="Proteomes" id="UP000318578"/>
    </source>
</evidence>
<dbReference type="PANTHER" id="PTHR22993:SF9">
    <property type="entry name" value="FORMAMIDOPYRIMIDINE-DNA GLYCOSYLASE"/>
    <property type="match status" value="1"/>
</dbReference>
<feature type="domain" description="Formamidopyrimidine-DNA glycosylase catalytic" evidence="17">
    <location>
        <begin position="2"/>
        <end position="113"/>
    </location>
</feature>
<dbReference type="InterPro" id="IPR010979">
    <property type="entry name" value="Ribosomal_uS13-like_H2TH"/>
</dbReference>
<dbReference type="InterPro" id="IPR035937">
    <property type="entry name" value="FPG_N"/>
</dbReference>
<keyword evidence="6 15" id="KW-0863">Zinc-finger</keyword>
<dbReference type="InterPro" id="IPR010663">
    <property type="entry name" value="Znf_FPG/IleRS"/>
</dbReference>
<dbReference type="Gene3D" id="3.20.190.10">
    <property type="entry name" value="MutM-like, N-terminal"/>
    <property type="match status" value="1"/>
</dbReference>
<accession>A0A558ABE5</accession>
<evidence type="ECO:0000256" key="9">
    <source>
        <dbReference type="ARBA" id="ARBA00023125"/>
    </source>
</evidence>
<organism evidence="18 19">
    <name type="scientific">Amycolatopsis acidiphila</name>
    <dbReference type="NCBI Taxonomy" id="715473"/>
    <lineage>
        <taxon>Bacteria</taxon>
        <taxon>Bacillati</taxon>
        <taxon>Actinomycetota</taxon>
        <taxon>Actinomycetes</taxon>
        <taxon>Pseudonocardiales</taxon>
        <taxon>Pseudonocardiaceae</taxon>
        <taxon>Amycolatopsis</taxon>
    </lineage>
</organism>
<evidence type="ECO:0000256" key="2">
    <source>
        <dbReference type="ARBA" id="ARBA00001947"/>
    </source>
</evidence>
<evidence type="ECO:0000256" key="5">
    <source>
        <dbReference type="ARBA" id="ARBA00022763"/>
    </source>
</evidence>
<dbReference type="SMART" id="SM01232">
    <property type="entry name" value="H2TH"/>
    <property type="match status" value="1"/>
</dbReference>
<keyword evidence="13" id="KW-0326">Glycosidase</keyword>
<proteinExistence type="inferred from homology"/>
<dbReference type="InterPro" id="IPR015886">
    <property type="entry name" value="H2TH_FPG"/>
</dbReference>
<evidence type="ECO:0000256" key="10">
    <source>
        <dbReference type="ARBA" id="ARBA00023204"/>
    </source>
</evidence>
<evidence type="ECO:0000256" key="15">
    <source>
        <dbReference type="PROSITE-ProRule" id="PRU00391"/>
    </source>
</evidence>
<dbReference type="OrthoDB" id="9800855at2"/>
<keyword evidence="5" id="KW-0227">DNA damage</keyword>
<keyword evidence="7" id="KW-0378">Hydrolase</keyword>
<dbReference type="EMBL" id="VJZA01000025">
    <property type="protein sequence ID" value="TVT21574.1"/>
    <property type="molecule type" value="Genomic_DNA"/>
</dbReference>
<sequence>MPELPDVEGFRRVLAEHAVGKRIEDVLVRDAQVLRGVSANRLRKALVGKCFAEPWRLGKWLVAPVEGGPETMVLHFGMTGSLRWEDGEPHRHDRVIFCFDGGELRYRDMRKLKGLWLVTGSPDAVLGDAGPDALAVSRKEFRELLQGRRQVKAALTDQSVLSGLGNLLADEILWRARINPRTPVSTLEVGDIDRIHAQMGTVLRAAVKAERVPPWPSWLTGRRDEPSGACPRCGTTLRHGRVGGRGTVWCPRCQPG</sequence>
<evidence type="ECO:0000256" key="1">
    <source>
        <dbReference type="ARBA" id="ARBA00001668"/>
    </source>
</evidence>
<feature type="domain" description="FPG-type" evidence="16">
    <location>
        <begin position="218"/>
        <end position="255"/>
    </location>
</feature>
<keyword evidence="12" id="KW-0511">Multifunctional enzyme</keyword>
<protein>
    <submittedName>
        <fullName evidence="18">Fpg/Nei family DNA glycosylase</fullName>
    </submittedName>
</protein>
<dbReference type="PROSITE" id="PS01242">
    <property type="entry name" value="ZF_FPG_1"/>
    <property type="match status" value="1"/>
</dbReference>
<evidence type="ECO:0000256" key="4">
    <source>
        <dbReference type="ARBA" id="ARBA00022723"/>
    </source>
</evidence>
<dbReference type="GO" id="GO:0008270">
    <property type="term" value="F:zinc ion binding"/>
    <property type="evidence" value="ECO:0007669"/>
    <property type="project" value="UniProtKB-KW"/>
</dbReference>
<keyword evidence="8" id="KW-0862">Zinc</keyword>
<name>A0A558ABE5_9PSEU</name>
<dbReference type="SMART" id="SM00898">
    <property type="entry name" value="Fapy_DNA_glyco"/>
    <property type="match status" value="1"/>
</dbReference>